<dbReference type="STRING" id="320771.Cflav_PD1407"/>
<reference evidence="1 2" key="1">
    <citation type="journal article" date="2011" name="J. Bacteriol.">
        <title>Genome sequence of 'Pedosphaera parvula' Ellin514, an aerobic Verrucomicrobial isolate from pasture soil.</title>
        <authorList>
            <person name="Kant R."/>
            <person name="van Passel M.W."/>
            <person name="Sangwan P."/>
            <person name="Palva A."/>
            <person name="Lucas S."/>
            <person name="Copeland A."/>
            <person name="Lapidus A."/>
            <person name="Glavina Del Rio T."/>
            <person name="Dalin E."/>
            <person name="Tice H."/>
            <person name="Bruce D."/>
            <person name="Goodwin L."/>
            <person name="Pitluck S."/>
            <person name="Chertkov O."/>
            <person name="Larimer F.W."/>
            <person name="Land M.L."/>
            <person name="Hauser L."/>
            <person name="Brettin T.S."/>
            <person name="Detter J.C."/>
            <person name="Han S."/>
            <person name="de Vos W.M."/>
            <person name="Janssen P.H."/>
            <person name="Smidt H."/>
        </authorList>
    </citation>
    <scope>NUCLEOTIDE SEQUENCE [LARGE SCALE GENOMIC DNA]</scope>
    <source>
        <strain evidence="1 2">Ellin514</strain>
    </source>
</reference>
<sequence>MKPEIKEVSPRKVLQKVAAAIPGDVHANIIIIGSLAAGYWLFQGDESFGVRTKDIDCVLSPHLSAVEKGRAVAEKLLAAGWQPYFTGKITKPGEATDTEDKLPAVRLYPPGGGEWFIELLTEPASENQTTRVWTPLPLKSGDTYALPSFQFTRIATFDAPASKFGIRCARPEMMALANLLEHRPFNGDAIEGTEYLGRPHKRRNKDLGRVLAIAALTLDDAIEEEWSERWRAALPQCFPHRWRELAATSGDGMRKLLSSGEDLQEATFLCANGLLSRRNTTAAQLNDIGRRLITFAIEPLEELGRA</sequence>
<dbReference type="Proteomes" id="UP000003688">
    <property type="component" value="Unassembled WGS sequence"/>
</dbReference>
<dbReference type="EMBL" id="ABOX02000047">
    <property type="protein sequence ID" value="EEF58207.1"/>
    <property type="molecule type" value="Genomic_DNA"/>
</dbReference>
<evidence type="ECO:0000313" key="2">
    <source>
        <dbReference type="Proteomes" id="UP000003688"/>
    </source>
</evidence>
<dbReference type="AlphaFoldDB" id="B9XPH9"/>
<gene>
    <name evidence="1" type="ORF">Cflav_PD1407</name>
</gene>
<evidence type="ECO:0000313" key="1">
    <source>
        <dbReference type="EMBL" id="EEF58207.1"/>
    </source>
</evidence>
<comment type="caution">
    <text evidence="1">The sequence shown here is derived from an EMBL/GenBank/DDBJ whole genome shotgun (WGS) entry which is preliminary data.</text>
</comment>
<keyword evidence="2" id="KW-1185">Reference proteome</keyword>
<proteinExistence type="predicted"/>
<accession>B9XPH9</accession>
<organism evidence="1 2">
    <name type="scientific">Pedosphaera parvula (strain Ellin514)</name>
    <dbReference type="NCBI Taxonomy" id="320771"/>
    <lineage>
        <taxon>Bacteria</taxon>
        <taxon>Pseudomonadati</taxon>
        <taxon>Verrucomicrobiota</taxon>
        <taxon>Pedosphaerae</taxon>
        <taxon>Pedosphaerales</taxon>
        <taxon>Pedosphaeraceae</taxon>
        <taxon>Pedosphaera</taxon>
    </lineage>
</organism>
<dbReference type="OrthoDB" id="8888603at2"/>
<name>B9XPH9_PEDPL</name>
<protein>
    <submittedName>
        <fullName evidence="1">Uncharacterized protein</fullName>
    </submittedName>
</protein>
<dbReference type="RefSeq" id="WP_007417715.1">
    <property type="nucleotide sequence ID" value="NZ_ABOX02000047.1"/>
</dbReference>